<dbReference type="PANTHER" id="PTHR33630:SF9">
    <property type="entry name" value="CUTINASE 4"/>
    <property type="match status" value="1"/>
</dbReference>
<dbReference type="OrthoDB" id="6020543at2759"/>
<feature type="chain" id="PRO_5014600090" description="Cutinase" evidence="3">
    <location>
        <begin position="17"/>
        <end position="108"/>
    </location>
</feature>
<evidence type="ECO:0000256" key="3">
    <source>
        <dbReference type="SAM" id="SignalP"/>
    </source>
</evidence>
<dbReference type="STRING" id="41688.A0A2N3N8D7"/>
<name>A0A2N3N8D7_9PEZI</name>
<dbReference type="PANTHER" id="PTHR33630">
    <property type="entry name" value="CUTINASE RV1984C-RELATED-RELATED"/>
    <property type="match status" value="1"/>
</dbReference>
<evidence type="ECO:0000256" key="2">
    <source>
        <dbReference type="ARBA" id="ARBA00023157"/>
    </source>
</evidence>
<dbReference type="Pfam" id="PF01083">
    <property type="entry name" value="Cutinase"/>
    <property type="match status" value="1"/>
</dbReference>
<gene>
    <name evidence="4" type="ORF">jhhlp_005009</name>
</gene>
<keyword evidence="2" id="KW-1015">Disulfide bond</keyword>
<keyword evidence="3" id="KW-0732">Signal</keyword>
<comment type="caution">
    <text evidence="4">The sequence shown here is derived from an EMBL/GenBank/DDBJ whole genome shotgun (WGS) entry which is preliminary data.</text>
</comment>
<feature type="signal peptide" evidence="3">
    <location>
        <begin position="1"/>
        <end position="16"/>
    </location>
</feature>
<dbReference type="EMBL" id="NLAX01000095">
    <property type="protein sequence ID" value="PKS08622.1"/>
    <property type="molecule type" value="Genomic_DNA"/>
</dbReference>
<dbReference type="Gene3D" id="3.40.50.1820">
    <property type="entry name" value="alpha/beta hydrolase"/>
    <property type="match status" value="1"/>
</dbReference>
<dbReference type="InParanoid" id="A0A2N3N8D7"/>
<dbReference type="InterPro" id="IPR029058">
    <property type="entry name" value="AB_hydrolase_fold"/>
</dbReference>
<proteinExistence type="predicted"/>
<keyword evidence="1" id="KW-0378">Hydrolase</keyword>
<evidence type="ECO:0000313" key="5">
    <source>
        <dbReference type="Proteomes" id="UP000233524"/>
    </source>
</evidence>
<dbReference type="GO" id="GO:0052689">
    <property type="term" value="F:carboxylic ester hydrolase activity"/>
    <property type="evidence" value="ECO:0007669"/>
    <property type="project" value="UniProtKB-ARBA"/>
</dbReference>
<evidence type="ECO:0008006" key="6">
    <source>
        <dbReference type="Google" id="ProtNLM"/>
    </source>
</evidence>
<reference evidence="4 5" key="1">
    <citation type="journal article" date="2017" name="G3 (Bethesda)">
        <title>First Draft Genome Sequence of the Pathogenic Fungus Lomentospora prolificans (Formerly Scedosporium prolificans).</title>
        <authorList>
            <person name="Luo R."/>
            <person name="Zimin A."/>
            <person name="Workman R."/>
            <person name="Fan Y."/>
            <person name="Pertea G."/>
            <person name="Grossman N."/>
            <person name="Wear M.P."/>
            <person name="Jia B."/>
            <person name="Miller H."/>
            <person name="Casadevall A."/>
            <person name="Timp W."/>
            <person name="Zhang S.X."/>
            <person name="Salzberg S.L."/>
        </authorList>
    </citation>
    <scope>NUCLEOTIDE SEQUENCE [LARGE SCALE GENOMIC DNA]</scope>
    <source>
        <strain evidence="4 5">JHH-5317</strain>
    </source>
</reference>
<dbReference type="AlphaFoldDB" id="A0A2N3N8D7"/>
<evidence type="ECO:0000256" key="1">
    <source>
        <dbReference type="ARBA" id="ARBA00022801"/>
    </source>
</evidence>
<sequence length="108" mass="11340">MRFFAAAALCAILVSGQQIQCATGLQLFVSRGTGEAPGQGVTGNITQAVLGLIPGSSVQPIDYPATLENPSYFDSVRNGTKTLRESLIEYTSACPNTKIAVLGYSQAR</sequence>
<accession>A0A2N3N8D7</accession>
<protein>
    <recommendedName>
        <fullName evidence="6">Cutinase</fullName>
    </recommendedName>
</protein>
<evidence type="ECO:0000313" key="4">
    <source>
        <dbReference type="EMBL" id="PKS08622.1"/>
    </source>
</evidence>
<dbReference type="VEuPathDB" id="FungiDB:jhhlp_005009"/>
<dbReference type="InterPro" id="IPR000675">
    <property type="entry name" value="Cutinase/axe"/>
</dbReference>
<organism evidence="4 5">
    <name type="scientific">Lomentospora prolificans</name>
    <dbReference type="NCBI Taxonomy" id="41688"/>
    <lineage>
        <taxon>Eukaryota</taxon>
        <taxon>Fungi</taxon>
        <taxon>Dikarya</taxon>
        <taxon>Ascomycota</taxon>
        <taxon>Pezizomycotina</taxon>
        <taxon>Sordariomycetes</taxon>
        <taxon>Hypocreomycetidae</taxon>
        <taxon>Microascales</taxon>
        <taxon>Microascaceae</taxon>
        <taxon>Lomentospora</taxon>
    </lineage>
</organism>
<dbReference type="SUPFAM" id="SSF53474">
    <property type="entry name" value="alpha/beta-Hydrolases"/>
    <property type="match status" value="1"/>
</dbReference>
<dbReference type="Proteomes" id="UP000233524">
    <property type="component" value="Unassembled WGS sequence"/>
</dbReference>
<keyword evidence="5" id="KW-1185">Reference proteome</keyword>